<dbReference type="VEuPathDB" id="ToxoDB:NCLIV_041090"/>
<keyword evidence="10" id="KW-1185">Reference proteome</keyword>
<dbReference type="Pfam" id="PF04777">
    <property type="entry name" value="Evr1_Alr"/>
    <property type="match status" value="1"/>
</dbReference>
<dbReference type="PROSITE" id="PS51324">
    <property type="entry name" value="ERV_ALR"/>
    <property type="match status" value="1"/>
</dbReference>
<dbReference type="RefSeq" id="XP_003881067.1">
    <property type="nucleotide sequence ID" value="XM_003881018.1"/>
</dbReference>
<dbReference type="GO" id="GO:0016971">
    <property type="term" value="F:flavin-dependent sulfhydryl oxidase activity"/>
    <property type="evidence" value="ECO:0007669"/>
    <property type="project" value="InterPro"/>
</dbReference>
<proteinExistence type="predicted"/>
<gene>
    <name evidence="9" type="ORF">NCLIV_041090</name>
</gene>
<keyword evidence="2 6" id="KW-0285">Flavoprotein</keyword>
<dbReference type="SUPFAM" id="SSF69000">
    <property type="entry name" value="FAD-dependent thiol oxidase"/>
    <property type="match status" value="1"/>
</dbReference>
<evidence type="ECO:0000313" key="9">
    <source>
        <dbReference type="EMBL" id="CBZ51034.1"/>
    </source>
</evidence>
<evidence type="ECO:0000256" key="5">
    <source>
        <dbReference type="ARBA" id="ARBA00023157"/>
    </source>
</evidence>
<evidence type="ECO:0000259" key="8">
    <source>
        <dbReference type="PROSITE" id="PS51324"/>
    </source>
</evidence>
<organism evidence="9 10">
    <name type="scientific">Neospora caninum (strain Liverpool)</name>
    <dbReference type="NCBI Taxonomy" id="572307"/>
    <lineage>
        <taxon>Eukaryota</taxon>
        <taxon>Sar</taxon>
        <taxon>Alveolata</taxon>
        <taxon>Apicomplexa</taxon>
        <taxon>Conoidasida</taxon>
        <taxon>Coccidia</taxon>
        <taxon>Eucoccidiorida</taxon>
        <taxon>Eimeriorina</taxon>
        <taxon>Sarcocystidae</taxon>
        <taxon>Neospora</taxon>
    </lineage>
</organism>
<dbReference type="GeneID" id="13440020"/>
<dbReference type="GO" id="GO:0005739">
    <property type="term" value="C:mitochondrion"/>
    <property type="evidence" value="ECO:0007669"/>
    <property type="project" value="TreeGrafter"/>
</dbReference>
<comment type="catalytic activity">
    <reaction evidence="6">
        <text>2 R'C(R)SH + O2 = R'C(R)S-S(R)CR' + H2O2</text>
        <dbReference type="Rhea" id="RHEA:17357"/>
        <dbReference type="ChEBI" id="CHEBI:15379"/>
        <dbReference type="ChEBI" id="CHEBI:16240"/>
        <dbReference type="ChEBI" id="CHEBI:16520"/>
        <dbReference type="ChEBI" id="CHEBI:17412"/>
        <dbReference type="EC" id="1.8.3.2"/>
    </reaction>
</comment>
<evidence type="ECO:0000256" key="4">
    <source>
        <dbReference type="ARBA" id="ARBA00023002"/>
    </source>
</evidence>
<feature type="domain" description="ERV/ALR sulfhydryl oxidase" evidence="8">
    <location>
        <begin position="95"/>
        <end position="198"/>
    </location>
</feature>
<protein>
    <recommendedName>
        <fullName evidence="6">Sulfhydryl oxidase</fullName>
        <ecNumber evidence="6">1.8.3.2</ecNumber>
    </recommendedName>
</protein>
<dbReference type="PANTHER" id="PTHR12645:SF0">
    <property type="entry name" value="FAD-LINKED SULFHYDRYL OXIDASE ALR"/>
    <property type="match status" value="1"/>
</dbReference>
<feature type="region of interest" description="Disordered" evidence="7">
    <location>
        <begin position="1"/>
        <end position="58"/>
    </location>
</feature>
<dbReference type="InterPro" id="IPR017905">
    <property type="entry name" value="ERV/ALR_sulphydryl_oxidase"/>
</dbReference>
<dbReference type="GO" id="GO:0050660">
    <property type="term" value="F:flavin adenine dinucleotide binding"/>
    <property type="evidence" value="ECO:0007669"/>
    <property type="project" value="TreeGrafter"/>
</dbReference>
<sequence length="207" mass="22781">MGMMSSRREGDVSSSLSEDSETAVSLNSSSGRQASGSVPATTPSPAAPRASEAPSSRAAALLASQVFPQKLDQCVEAACRDRIGTEDAQMDEGDDPPDRMSIGRAAWGFLHSSAATWTDDQSTVDQHKRREWLRSFFALYPCVHCRTHFAPYFQTHPPVVSGGRTSLSLWTCDAHNHVNEYLQRPTLPCDSAQLLRRWASVRWPEDD</sequence>
<dbReference type="InterPro" id="IPR036774">
    <property type="entry name" value="ERV/ALR_sulphydryl_oxid_sf"/>
</dbReference>
<dbReference type="InterPro" id="IPR039799">
    <property type="entry name" value="ALR/ERV"/>
</dbReference>
<dbReference type="Gene3D" id="1.20.120.310">
    <property type="entry name" value="ERV/ALR sulfhydryl oxidase domain"/>
    <property type="match status" value="1"/>
</dbReference>
<dbReference type="eggNOG" id="KOG3355">
    <property type="taxonomic scope" value="Eukaryota"/>
</dbReference>
<evidence type="ECO:0000256" key="2">
    <source>
        <dbReference type="ARBA" id="ARBA00022630"/>
    </source>
</evidence>
<dbReference type="Proteomes" id="UP000007494">
    <property type="component" value="Chromosome IX"/>
</dbReference>
<reference evidence="10" key="1">
    <citation type="journal article" date="2012" name="PLoS Pathog.">
        <title>Comparative genomics of the apicomplexan parasites Toxoplasma gondii and Neospora caninum: Coccidia differing in host range and transmission strategy.</title>
        <authorList>
            <person name="Reid A.J."/>
            <person name="Vermont S.J."/>
            <person name="Cotton J.A."/>
            <person name="Harris D."/>
            <person name="Hill-Cawthorne G.A."/>
            <person name="Konen-Waisman S."/>
            <person name="Latham S.M."/>
            <person name="Mourier T."/>
            <person name="Norton R."/>
            <person name="Quail M.A."/>
            <person name="Sanders M."/>
            <person name="Shanmugam D."/>
            <person name="Sohal A."/>
            <person name="Wasmuth J.D."/>
            <person name="Brunk B."/>
            <person name="Grigg M.E."/>
            <person name="Howard J.C."/>
            <person name="Parkinson J."/>
            <person name="Roos D.S."/>
            <person name="Trees A.J."/>
            <person name="Berriman M."/>
            <person name="Pain A."/>
            <person name="Wastling J.M."/>
        </authorList>
    </citation>
    <scope>NUCLEOTIDE SEQUENCE [LARGE SCALE GENOMIC DNA]</scope>
    <source>
        <strain evidence="10">Liverpool</strain>
    </source>
</reference>
<feature type="compositionally biased region" description="Low complexity" evidence="7">
    <location>
        <begin position="34"/>
        <end position="58"/>
    </location>
</feature>
<comment type="cofactor">
    <cofactor evidence="1 6">
        <name>FAD</name>
        <dbReference type="ChEBI" id="CHEBI:57692"/>
    </cofactor>
</comment>
<feature type="compositionally biased region" description="Basic and acidic residues" evidence="7">
    <location>
        <begin position="1"/>
        <end position="11"/>
    </location>
</feature>
<evidence type="ECO:0000256" key="7">
    <source>
        <dbReference type="SAM" id="MobiDB-lite"/>
    </source>
</evidence>
<evidence type="ECO:0000256" key="6">
    <source>
        <dbReference type="RuleBase" id="RU371123"/>
    </source>
</evidence>
<evidence type="ECO:0000256" key="3">
    <source>
        <dbReference type="ARBA" id="ARBA00022827"/>
    </source>
</evidence>
<keyword evidence="4 6" id="KW-0560">Oxidoreductase</keyword>
<dbReference type="OMA" id="SANMESK"/>
<keyword evidence="5" id="KW-1015">Disulfide bond</keyword>
<dbReference type="InParanoid" id="F0VBQ0"/>
<keyword evidence="3 6" id="KW-0274">FAD</keyword>
<evidence type="ECO:0000256" key="1">
    <source>
        <dbReference type="ARBA" id="ARBA00001974"/>
    </source>
</evidence>
<name>F0VBQ0_NEOCL</name>
<feature type="compositionally biased region" description="Polar residues" evidence="7">
    <location>
        <begin position="12"/>
        <end position="33"/>
    </location>
</feature>
<dbReference type="AlphaFoldDB" id="F0VBQ0"/>
<accession>F0VBQ0</accession>
<evidence type="ECO:0000313" key="10">
    <source>
        <dbReference type="Proteomes" id="UP000007494"/>
    </source>
</evidence>
<dbReference type="FunCoup" id="F0VBQ0">
    <property type="interactions" value="10"/>
</dbReference>
<dbReference type="PANTHER" id="PTHR12645">
    <property type="entry name" value="ALR/ERV"/>
    <property type="match status" value="1"/>
</dbReference>
<dbReference type="OrthoDB" id="329795at2759"/>
<dbReference type="EMBL" id="FR823385">
    <property type="protein sequence ID" value="CBZ51034.1"/>
    <property type="molecule type" value="Genomic_DNA"/>
</dbReference>
<dbReference type="EC" id="1.8.3.2" evidence="6"/>